<evidence type="ECO:0000313" key="4">
    <source>
        <dbReference type="Proteomes" id="UP001365542"/>
    </source>
</evidence>
<dbReference type="GO" id="GO:0008270">
    <property type="term" value="F:zinc ion binding"/>
    <property type="evidence" value="ECO:0007669"/>
    <property type="project" value="InterPro"/>
</dbReference>
<dbReference type="InterPro" id="IPR001138">
    <property type="entry name" value="Zn2Cys6_DnaBD"/>
</dbReference>
<evidence type="ECO:0000259" key="2">
    <source>
        <dbReference type="PROSITE" id="PS50048"/>
    </source>
</evidence>
<evidence type="ECO:0000256" key="1">
    <source>
        <dbReference type="ARBA" id="ARBA00023242"/>
    </source>
</evidence>
<accession>A0AAV9XPI6</accession>
<sequence>MHTRRCLRCRKAKKKCIPEGRTWPQKCERCVKLHVSCSPPAFTHELASTDPEIIKPPNMPSNVRSAREIIQDIDCILYLLAGLKDYDYLEPTSIPLESAKFSNSYRYNAARTRNDLYENLRKFDHMHKKAYRELAAVYSELIIEAGRTIQYLNHRGRGYEVFALINILNASIKSYTAKEMIYELYEQKTIAQDPELGRIIRRNQKDRGQLFLYIKTQHLVINNINSNSTDSEDFPADIWDDLSEAQAKIQQIVERSKLPPLIEDSSNPKWQGYEMIDPLWFRYIPFMEKDDGAPIDAVCRTGLWQPDLDGKTPMFGIHELRDIFQSIAGWSETITTYVDVFGRGFFMQSLLNGEWQDFFSFWEKAGFPHRSCFIEGQELLEKFEETNLRFRIEENHFFHLDVHQIAALYGDLSLCQHLQKVSHDVGEEPHATYSSAANVEKAYASAKAYFEGIMTLDPEEFDPIVLAAFCNNFDIVKFMLIEKPWTFGVGQYANLATVTLILEKTGQQDILEPLLDSIRKPGGPHQSAFFEISTALAKIGETQTLMRWLQITSPVILMLSNSYRIQAWWDPNYALIWHNVVLHLSQRQQKLTIHEVEQLDIQLDKVQQFYRKEDYCPCALCCLFLKRVGNEAISHSLGNATDVLPHSLVEATDVQTISQSLGDADISLSLEDATLISQPSDQNQSTQLTYSYGLGWFRNNNNNNNASM</sequence>
<dbReference type="PROSITE" id="PS50048">
    <property type="entry name" value="ZN2_CY6_FUNGAL_2"/>
    <property type="match status" value="1"/>
</dbReference>
<dbReference type="EMBL" id="JAVHJO010000001">
    <property type="protein sequence ID" value="KAK6543411.1"/>
    <property type="molecule type" value="Genomic_DNA"/>
</dbReference>
<dbReference type="Proteomes" id="UP001365542">
    <property type="component" value="Unassembled WGS sequence"/>
</dbReference>
<protein>
    <recommendedName>
        <fullName evidence="2">Zn(2)-C6 fungal-type domain-containing protein</fullName>
    </recommendedName>
</protein>
<gene>
    <name evidence="3" type="ORF">TWF694_000158</name>
</gene>
<reference evidence="3 4" key="1">
    <citation type="submission" date="2019-10" db="EMBL/GenBank/DDBJ databases">
        <authorList>
            <person name="Palmer J.M."/>
        </authorList>
    </citation>
    <scope>NUCLEOTIDE SEQUENCE [LARGE SCALE GENOMIC DNA]</scope>
    <source>
        <strain evidence="3 4">TWF694</strain>
    </source>
</reference>
<feature type="domain" description="Zn(2)-C6 fungal-type" evidence="2">
    <location>
        <begin position="5"/>
        <end position="38"/>
    </location>
</feature>
<organism evidence="3 4">
    <name type="scientific">Orbilia ellipsospora</name>
    <dbReference type="NCBI Taxonomy" id="2528407"/>
    <lineage>
        <taxon>Eukaryota</taxon>
        <taxon>Fungi</taxon>
        <taxon>Dikarya</taxon>
        <taxon>Ascomycota</taxon>
        <taxon>Pezizomycotina</taxon>
        <taxon>Orbiliomycetes</taxon>
        <taxon>Orbiliales</taxon>
        <taxon>Orbiliaceae</taxon>
        <taxon>Orbilia</taxon>
    </lineage>
</organism>
<comment type="caution">
    <text evidence="3">The sequence shown here is derived from an EMBL/GenBank/DDBJ whole genome shotgun (WGS) entry which is preliminary data.</text>
</comment>
<dbReference type="GO" id="GO:0000981">
    <property type="term" value="F:DNA-binding transcription factor activity, RNA polymerase II-specific"/>
    <property type="evidence" value="ECO:0007669"/>
    <property type="project" value="InterPro"/>
</dbReference>
<proteinExistence type="predicted"/>
<keyword evidence="4" id="KW-1185">Reference proteome</keyword>
<dbReference type="AlphaFoldDB" id="A0AAV9XPI6"/>
<evidence type="ECO:0000313" key="3">
    <source>
        <dbReference type="EMBL" id="KAK6543411.1"/>
    </source>
</evidence>
<keyword evidence="1" id="KW-0539">Nucleus</keyword>
<dbReference type="CDD" id="cd00067">
    <property type="entry name" value="GAL4"/>
    <property type="match status" value="1"/>
</dbReference>
<name>A0AAV9XPI6_9PEZI</name>